<organism evidence="1 2">
    <name type="scientific">Dreissena polymorpha</name>
    <name type="common">Zebra mussel</name>
    <name type="synonym">Mytilus polymorpha</name>
    <dbReference type="NCBI Taxonomy" id="45954"/>
    <lineage>
        <taxon>Eukaryota</taxon>
        <taxon>Metazoa</taxon>
        <taxon>Spiralia</taxon>
        <taxon>Lophotrochozoa</taxon>
        <taxon>Mollusca</taxon>
        <taxon>Bivalvia</taxon>
        <taxon>Autobranchia</taxon>
        <taxon>Heteroconchia</taxon>
        <taxon>Euheterodonta</taxon>
        <taxon>Imparidentia</taxon>
        <taxon>Neoheterodontei</taxon>
        <taxon>Myida</taxon>
        <taxon>Dreissenoidea</taxon>
        <taxon>Dreissenidae</taxon>
        <taxon>Dreissena</taxon>
    </lineage>
</organism>
<reference evidence="1" key="2">
    <citation type="submission" date="2020-11" db="EMBL/GenBank/DDBJ databases">
        <authorList>
            <person name="McCartney M.A."/>
            <person name="Auch B."/>
            <person name="Kono T."/>
            <person name="Mallez S."/>
            <person name="Becker A."/>
            <person name="Gohl D.M."/>
            <person name="Silverstein K.A.T."/>
            <person name="Koren S."/>
            <person name="Bechman K.B."/>
            <person name="Herman A."/>
            <person name="Abrahante J.E."/>
            <person name="Garbe J."/>
        </authorList>
    </citation>
    <scope>NUCLEOTIDE SEQUENCE</scope>
    <source>
        <strain evidence="1">Duluth1</strain>
        <tissue evidence="1">Whole animal</tissue>
    </source>
</reference>
<evidence type="ECO:0000313" key="2">
    <source>
        <dbReference type="Proteomes" id="UP000828390"/>
    </source>
</evidence>
<dbReference type="Proteomes" id="UP000828390">
    <property type="component" value="Unassembled WGS sequence"/>
</dbReference>
<evidence type="ECO:0000313" key="1">
    <source>
        <dbReference type="EMBL" id="KAH3734521.1"/>
    </source>
</evidence>
<gene>
    <name evidence="1" type="ORF">DPMN_040960</name>
</gene>
<dbReference type="EMBL" id="JAIWYP010000011">
    <property type="protein sequence ID" value="KAH3734521.1"/>
    <property type="molecule type" value="Genomic_DNA"/>
</dbReference>
<dbReference type="AlphaFoldDB" id="A0A9D4CVZ4"/>
<sequence length="191" mass="20652">MLITVDTSHTFAYAYRFEKHDFIIIKYFASPIPASGSIHSVAEGSLYVPRATKLGTLVCPIRPSDPVPSFPVKATYAPSSTVRPGTIVSGESVAEGSLYAPYSFSYHIRGSDEPCHTFVSQWATHAPSSTVRPDAVVSGEIFAEGSLYAPDETTWHNNLYVREKHAPSSNVHPGSVVSGKIVAEGSQYAPY</sequence>
<keyword evidence="2" id="KW-1185">Reference proteome</keyword>
<comment type="caution">
    <text evidence="1">The sequence shown here is derived from an EMBL/GenBank/DDBJ whole genome shotgun (WGS) entry which is preliminary data.</text>
</comment>
<name>A0A9D4CVZ4_DREPO</name>
<protein>
    <submittedName>
        <fullName evidence="1">Uncharacterized protein</fullName>
    </submittedName>
</protein>
<proteinExistence type="predicted"/>
<accession>A0A9D4CVZ4</accession>
<reference evidence="1" key="1">
    <citation type="journal article" date="2019" name="bioRxiv">
        <title>The Genome of the Zebra Mussel, Dreissena polymorpha: A Resource for Invasive Species Research.</title>
        <authorList>
            <person name="McCartney M.A."/>
            <person name="Auch B."/>
            <person name="Kono T."/>
            <person name="Mallez S."/>
            <person name="Zhang Y."/>
            <person name="Obille A."/>
            <person name="Becker A."/>
            <person name="Abrahante J.E."/>
            <person name="Garbe J."/>
            <person name="Badalamenti J.P."/>
            <person name="Herman A."/>
            <person name="Mangelson H."/>
            <person name="Liachko I."/>
            <person name="Sullivan S."/>
            <person name="Sone E.D."/>
            <person name="Koren S."/>
            <person name="Silverstein K.A.T."/>
            <person name="Beckman K.B."/>
            <person name="Gohl D.M."/>
        </authorList>
    </citation>
    <scope>NUCLEOTIDE SEQUENCE</scope>
    <source>
        <strain evidence="1">Duluth1</strain>
        <tissue evidence="1">Whole animal</tissue>
    </source>
</reference>